<evidence type="ECO:0000313" key="2">
    <source>
        <dbReference type="Proteomes" id="UP001172386"/>
    </source>
</evidence>
<dbReference type="Proteomes" id="UP001172386">
    <property type="component" value="Unassembled WGS sequence"/>
</dbReference>
<comment type="caution">
    <text evidence="1">The sequence shown here is derived from an EMBL/GenBank/DDBJ whole genome shotgun (WGS) entry which is preliminary data.</text>
</comment>
<dbReference type="EMBL" id="JAPDRQ010000258">
    <property type="protein sequence ID" value="KAJ9651423.1"/>
    <property type="molecule type" value="Genomic_DNA"/>
</dbReference>
<keyword evidence="2" id="KW-1185">Reference proteome</keyword>
<organism evidence="1 2">
    <name type="scientific">Neophaeococcomyces mojaviensis</name>
    <dbReference type="NCBI Taxonomy" id="3383035"/>
    <lineage>
        <taxon>Eukaryota</taxon>
        <taxon>Fungi</taxon>
        <taxon>Dikarya</taxon>
        <taxon>Ascomycota</taxon>
        <taxon>Pezizomycotina</taxon>
        <taxon>Eurotiomycetes</taxon>
        <taxon>Chaetothyriomycetidae</taxon>
        <taxon>Chaetothyriales</taxon>
        <taxon>Chaetothyriales incertae sedis</taxon>
        <taxon>Neophaeococcomyces</taxon>
    </lineage>
</organism>
<reference evidence="1" key="1">
    <citation type="submission" date="2022-10" db="EMBL/GenBank/DDBJ databases">
        <title>Culturing micro-colonial fungi from biological soil crusts in the Mojave desert and describing Neophaeococcomyces mojavensis, and introducing the new genera and species Taxawa tesnikishii.</title>
        <authorList>
            <person name="Kurbessoian T."/>
            <person name="Stajich J.E."/>
        </authorList>
    </citation>
    <scope>NUCLEOTIDE SEQUENCE</scope>
    <source>
        <strain evidence="1">JES_112</strain>
    </source>
</reference>
<sequence length="109" mass="12049">MSSSQKEWLVQIPDKPNALQNRLGARPDHLKNLKPRIEAGQVVFGGATLSKHPAESETPDMTGSVMLIKAETKEEVIELLKADEYTKQGAWDVDNAKITAFRCAVRTAM</sequence>
<proteinExistence type="predicted"/>
<protein>
    <submittedName>
        <fullName evidence="1">Uncharacterized protein</fullName>
    </submittedName>
</protein>
<name>A0ACC2ZV02_9EURO</name>
<evidence type="ECO:0000313" key="1">
    <source>
        <dbReference type="EMBL" id="KAJ9651423.1"/>
    </source>
</evidence>
<accession>A0ACC2ZV02</accession>
<gene>
    <name evidence="1" type="ORF">H2198_009307</name>
</gene>